<evidence type="ECO:0000259" key="1">
    <source>
        <dbReference type="Pfam" id="PF12680"/>
    </source>
</evidence>
<dbReference type="CDD" id="cd00531">
    <property type="entry name" value="NTF2_like"/>
    <property type="match status" value="1"/>
</dbReference>
<accession>A0ABD5WSQ2</accession>
<name>A0ABD5WSQ2_9EURY</name>
<dbReference type="RefSeq" id="WP_382210280.1">
    <property type="nucleotide sequence ID" value="NZ_CP119809.1"/>
</dbReference>
<dbReference type="AlphaFoldDB" id="A0ABD5WSQ2"/>
<organism evidence="2 3">
    <name type="scientific">Halorussus caseinilyticus</name>
    <dbReference type="NCBI Taxonomy" id="3034025"/>
    <lineage>
        <taxon>Archaea</taxon>
        <taxon>Methanobacteriati</taxon>
        <taxon>Methanobacteriota</taxon>
        <taxon>Stenosarchaea group</taxon>
        <taxon>Halobacteria</taxon>
        <taxon>Halobacteriales</taxon>
        <taxon>Haladaptataceae</taxon>
        <taxon>Halorussus</taxon>
    </lineage>
</organism>
<dbReference type="InterPro" id="IPR032710">
    <property type="entry name" value="NTF2-like_dom_sf"/>
</dbReference>
<feature type="domain" description="SnoaL-like" evidence="1">
    <location>
        <begin position="30"/>
        <end position="130"/>
    </location>
</feature>
<dbReference type="Gene3D" id="3.10.450.50">
    <property type="match status" value="1"/>
</dbReference>
<sequence length="135" mass="14968">MEAETSETNPMGLIRPTAHGPDVTDATHLVRAYYDAIDAGDYDRFADLLAPGVVHERPDRTIEGRETLVGFMRDDRPRKDTSHEVRTVFGPTDGETNAAVVEGRLLAADGTELFAFADAFDIEDGRIARIRTYTR</sequence>
<reference evidence="2 3" key="1">
    <citation type="journal article" date="2019" name="Int. J. Syst. Evol. Microbiol.">
        <title>The Global Catalogue of Microorganisms (GCM) 10K type strain sequencing project: providing services to taxonomists for standard genome sequencing and annotation.</title>
        <authorList>
            <consortium name="The Broad Institute Genomics Platform"/>
            <consortium name="The Broad Institute Genome Sequencing Center for Infectious Disease"/>
            <person name="Wu L."/>
            <person name="Ma J."/>
        </authorList>
    </citation>
    <scope>NUCLEOTIDE SEQUENCE [LARGE SCALE GENOMIC DNA]</scope>
    <source>
        <strain evidence="2 3">DT72</strain>
    </source>
</reference>
<dbReference type="GeneID" id="79304417"/>
<dbReference type="EMBL" id="JBHSZH010000005">
    <property type="protein sequence ID" value="MFC7082193.1"/>
    <property type="molecule type" value="Genomic_DNA"/>
</dbReference>
<dbReference type="Pfam" id="PF12680">
    <property type="entry name" value="SnoaL_2"/>
    <property type="match status" value="1"/>
</dbReference>
<evidence type="ECO:0000313" key="3">
    <source>
        <dbReference type="Proteomes" id="UP001596407"/>
    </source>
</evidence>
<dbReference type="Proteomes" id="UP001596407">
    <property type="component" value="Unassembled WGS sequence"/>
</dbReference>
<evidence type="ECO:0000313" key="2">
    <source>
        <dbReference type="EMBL" id="MFC7082193.1"/>
    </source>
</evidence>
<dbReference type="SUPFAM" id="SSF54427">
    <property type="entry name" value="NTF2-like"/>
    <property type="match status" value="1"/>
</dbReference>
<comment type="caution">
    <text evidence="2">The sequence shown here is derived from an EMBL/GenBank/DDBJ whole genome shotgun (WGS) entry which is preliminary data.</text>
</comment>
<gene>
    <name evidence="2" type="ORF">ACFQJ6_20985</name>
</gene>
<protein>
    <submittedName>
        <fullName evidence="2">Nuclear transport factor 2 family protein</fullName>
    </submittedName>
</protein>
<dbReference type="InterPro" id="IPR037401">
    <property type="entry name" value="SnoaL-like"/>
</dbReference>
<keyword evidence="3" id="KW-1185">Reference proteome</keyword>
<proteinExistence type="predicted"/>